<accession>A0A8J6QLC4</accession>
<dbReference type="EMBL" id="JACWUN010000006">
    <property type="protein sequence ID" value="MBD1400429.1"/>
    <property type="molecule type" value="Genomic_DNA"/>
</dbReference>
<name>A0A8J6QLC4_9BACT</name>
<keyword evidence="1" id="KW-0175">Coiled coil</keyword>
<reference evidence="2" key="1">
    <citation type="submission" date="2020-09" db="EMBL/GenBank/DDBJ databases">
        <title>Pelobacter alkaliphilus sp. nov., a novel anaerobic arsenate-reducing bacterium from terrestrial mud volcano.</title>
        <authorList>
            <person name="Khomyakova M.A."/>
            <person name="Merkel A.Y."/>
            <person name="Slobodkin A.I."/>
        </authorList>
    </citation>
    <scope>NUCLEOTIDE SEQUENCE</scope>
    <source>
        <strain evidence="2">M08fum</strain>
    </source>
</reference>
<proteinExistence type="predicted"/>
<dbReference type="RefSeq" id="WP_191154917.1">
    <property type="nucleotide sequence ID" value="NZ_JACWUN010000006.1"/>
</dbReference>
<dbReference type="Proteomes" id="UP000632828">
    <property type="component" value="Unassembled WGS sequence"/>
</dbReference>
<organism evidence="2 3">
    <name type="scientific">Pelovirga terrestris</name>
    <dbReference type="NCBI Taxonomy" id="2771352"/>
    <lineage>
        <taxon>Bacteria</taxon>
        <taxon>Pseudomonadati</taxon>
        <taxon>Thermodesulfobacteriota</taxon>
        <taxon>Desulfuromonadia</taxon>
        <taxon>Geobacterales</taxon>
        <taxon>Geobacteraceae</taxon>
        <taxon>Pelovirga</taxon>
    </lineage>
</organism>
<dbReference type="SUPFAM" id="SSF158791">
    <property type="entry name" value="MgtE N-terminal domain-like"/>
    <property type="match status" value="1"/>
</dbReference>
<evidence type="ECO:0000313" key="3">
    <source>
        <dbReference type="Proteomes" id="UP000632828"/>
    </source>
</evidence>
<keyword evidence="3" id="KW-1185">Reference proteome</keyword>
<evidence type="ECO:0000313" key="2">
    <source>
        <dbReference type="EMBL" id="MBD1400429.1"/>
    </source>
</evidence>
<comment type="caution">
    <text evidence="2">The sequence shown here is derived from an EMBL/GenBank/DDBJ whole genome shotgun (WGS) entry which is preliminary data.</text>
</comment>
<gene>
    <name evidence="2" type="ORF">ICT70_07075</name>
</gene>
<evidence type="ECO:0000256" key="1">
    <source>
        <dbReference type="SAM" id="Coils"/>
    </source>
</evidence>
<sequence length="170" mass="19362">MKKRLWIIVILVSIIILLLQTPLFALTGDEQFASVEERRILTAIRERDERLSVREEQLHGRELQLKTLEAEVDKKIAAMQRLRTELSELLDRRDAEENARIGELSLIYERMNPQQAAVLISELETQLAVNLLLGIKKKTAGQIMERLNAETAIKLSNAFTDLSVDETAGN</sequence>
<feature type="coiled-coil region" evidence="1">
    <location>
        <begin position="65"/>
        <end position="99"/>
    </location>
</feature>
<dbReference type="AlphaFoldDB" id="A0A8J6QLC4"/>
<protein>
    <recommendedName>
        <fullName evidence="4">Magnesium transporter MgtE intracellular domain-containing protein</fullName>
    </recommendedName>
</protein>
<evidence type="ECO:0008006" key="4">
    <source>
        <dbReference type="Google" id="ProtNLM"/>
    </source>
</evidence>